<evidence type="ECO:0000256" key="6">
    <source>
        <dbReference type="SAM" id="Phobius"/>
    </source>
</evidence>
<comment type="caution">
    <text evidence="9">The sequence shown here is derived from an EMBL/GenBank/DDBJ whole genome shotgun (WGS) entry which is preliminary data.</text>
</comment>
<evidence type="ECO:0000256" key="1">
    <source>
        <dbReference type="ARBA" id="ARBA00004651"/>
    </source>
</evidence>
<evidence type="ECO:0000256" key="4">
    <source>
        <dbReference type="ARBA" id="ARBA00022989"/>
    </source>
</evidence>
<dbReference type="InterPro" id="IPR025857">
    <property type="entry name" value="MacB_PCD"/>
</dbReference>
<dbReference type="EMBL" id="BSOG01000007">
    <property type="protein sequence ID" value="GLR15202.1"/>
    <property type="molecule type" value="Genomic_DNA"/>
</dbReference>
<keyword evidence="3 6" id="KW-0812">Transmembrane</keyword>
<dbReference type="InterPro" id="IPR003838">
    <property type="entry name" value="ABC3_permease_C"/>
</dbReference>
<dbReference type="RefSeq" id="WP_284198271.1">
    <property type="nucleotide sequence ID" value="NZ_BSOG01000007.1"/>
</dbReference>
<name>A0ABQ5YKZ9_9NEIS</name>
<evidence type="ECO:0000259" key="8">
    <source>
        <dbReference type="Pfam" id="PF12704"/>
    </source>
</evidence>
<keyword evidence="10" id="KW-1185">Reference proteome</keyword>
<reference evidence="10" key="1">
    <citation type="journal article" date="2019" name="Int. J. Syst. Evol. Microbiol.">
        <title>The Global Catalogue of Microorganisms (GCM) 10K type strain sequencing project: providing services to taxonomists for standard genome sequencing and annotation.</title>
        <authorList>
            <consortium name="The Broad Institute Genomics Platform"/>
            <consortium name="The Broad Institute Genome Sequencing Center for Infectious Disease"/>
            <person name="Wu L."/>
            <person name="Ma J."/>
        </authorList>
    </citation>
    <scope>NUCLEOTIDE SEQUENCE [LARGE SCALE GENOMIC DNA]</scope>
    <source>
        <strain evidence="10">NBRC 110044</strain>
    </source>
</reference>
<sequence>MTLTRVPLSYVWRNLLTRKLTTGLTAAGMALVVFVFATVLMLEAGLKQTLTATGLPQNVVVIRKGSQTEVQSGVSRSEAAIIESQPNIALDGAGRLLSSRESVVLISLKKQGSGKPANVVVRGAGEQGLALRPQVQLLAGRQFRPGSSEIIVGRAIADGFDGVQLGASLRFARRDWLVVGIFDAGKTGFNSEIWGDAEQMMQAFRRVNYSALVFQLADSNGYEASRQALEADQRLTTEYKRETRFYADQAQTMATFISILGTVLSVIFSIGAVIGAMITMYAAVANRTGEIGTLRALGYRRSSVMAAFLAESLLLALLGGVMGVVLASFMQFFAVSTMNWQTFSELAFSFTLTPAIVVKSLLFALFMGLLGGFLPAVRAARMQIVDALRAA</sequence>
<keyword evidence="5 6" id="KW-0472">Membrane</keyword>
<evidence type="ECO:0000259" key="7">
    <source>
        <dbReference type="Pfam" id="PF02687"/>
    </source>
</evidence>
<feature type="transmembrane region" description="Helical" evidence="6">
    <location>
        <begin position="305"/>
        <end position="334"/>
    </location>
</feature>
<feature type="transmembrane region" description="Helical" evidence="6">
    <location>
        <begin position="256"/>
        <end position="284"/>
    </location>
</feature>
<proteinExistence type="predicted"/>
<dbReference type="Pfam" id="PF12704">
    <property type="entry name" value="MacB_PCD"/>
    <property type="match status" value="1"/>
</dbReference>
<feature type="domain" description="MacB-like periplasmic core" evidence="8">
    <location>
        <begin position="22"/>
        <end position="231"/>
    </location>
</feature>
<evidence type="ECO:0000313" key="9">
    <source>
        <dbReference type="EMBL" id="GLR15202.1"/>
    </source>
</evidence>
<evidence type="ECO:0000256" key="2">
    <source>
        <dbReference type="ARBA" id="ARBA00022475"/>
    </source>
</evidence>
<evidence type="ECO:0000256" key="5">
    <source>
        <dbReference type="ARBA" id="ARBA00023136"/>
    </source>
</evidence>
<comment type="subcellular location">
    <subcellularLocation>
        <location evidence="1">Cell membrane</location>
        <topology evidence="1">Multi-pass membrane protein</topology>
    </subcellularLocation>
</comment>
<dbReference type="Proteomes" id="UP001156706">
    <property type="component" value="Unassembled WGS sequence"/>
</dbReference>
<organism evidence="9 10">
    <name type="scientific">Chitinimonas prasina</name>
    <dbReference type="NCBI Taxonomy" id="1434937"/>
    <lineage>
        <taxon>Bacteria</taxon>
        <taxon>Pseudomonadati</taxon>
        <taxon>Pseudomonadota</taxon>
        <taxon>Betaproteobacteria</taxon>
        <taxon>Neisseriales</taxon>
        <taxon>Chitinibacteraceae</taxon>
        <taxon>Chitinimonas</taxon>
    </lineage>
</organism>
<feature type="transmembrane region" description="Helical" evidence="6">
    <location>
        <begin position="20"/>
        <end position="42"/>
    </location>
</feature>
<gene>
    <name evidence="9" type="ORF">GCM10007907_39920</name>
</gene>
<evidence type="ECO:0000256" key="3">
    <source>
        <dbReference type="ARBA" id="ARBA00022692"/>
    </source>
</evidence>
<dbReference type="Pfam" id="PF02687">
    <property type="entry name" value="FtsX"/>
    <property type="match status" value="1"/>
</dbReference>
<feature type="transmembrane region" description="Helical" evidence="6">
    <location>
        <begin position="346"/>
        <end position="374"/>
    </location>
</feature>
<protein>
    <submittedName>
        <fullName evidence="9">Multidrug ABC transporter permease</fullName>
    </submittedName>
</protein>
<keyword evidence="2" id="KW-1003">Cell membrane</keyword>
<feature type="domain" description="ABC3 transporter permease C-terminal" evidence="7">
    <location>
        <begin position="263"/>
        <end position="384"/>
    </location>
</feature>
<dbReference type="PANTHER" id="PTHR30572">
    <property type="entry name" value="MEMBRANE COMPONENT OF TRANSPORTER-RELATED"/>
    <property type="match status" value="1"/>
</dbReference>
<keyword evidence="4 6" id="KW-1133">Transmembrane helix</keyword>
<dbReference type="InterPro" id="IPR050250">
    <property type="entry name" value="Macrolide_Exporter_MacB"/>
</dbReference>
<dbReference type="PANTHER" id="PTHR30572:SF15">
    <property type="entry name" value="ABC TRANSPORTER PERMEASE"/>
    <property type="match status" value="1"/>
</dbReference>
<evidence type="ECO:0000313" key="10">
    <source>
        <dbReference type="Proteomes" id="UP001156706"/>
    </source>
</evidence>
<accession>A0ABQ5YKZ9</accession>